<dbReference type="SUPFAM" id="SSF49785">
    <property type="entry name" value="Galactose-binding domain-like"/>
    <property type="match status" value="1"/>
</dbReference>
<dbReference type="Proteomes" id="UP000013085">
    <property type="component" value="Unassembled WGS sequence"/>
</dbReference>
<dbReference type="Pfam" id="PF01473">
    <property type="entry name" value="Choline_bind_1"/>
    <property type="match status" value="1"/>
</dbReference>
<feature type="repeat" description="Cell wall-binding" evidence="2">
    <location>
        <begin position="65"/>
        <end position="84"/>
    </location>
</feature>
<dbReference type="HOGENOM" id="CLU_1021959_0_0_9"/>
<feature type="chain" id="PRO_5002395277" evidence="3">
    <location>
        <begin position="25"/>
        <end position="271"/>
    </location>
</feature>
<feature type="repeat" description="Cell wall-binding" evidence="2">
    <location>
        <begin position="85"/>
        <end position="104"/>
    </location>
</feature>
<dbReference type="InterPro" id="IPR008979">
    <property type="entry name" value="Galactose-bd-like_sf"/>
</dbReference>
<feature type="repeat" description="Cell wall-binding" evidence="2">
    <location>
        <begin position="45"/>
        <end position="64"/>
    </location>
</feature>
<dbReference type="Pfam" id="PF19127">
    <property type="entry name" value="Choline_bind_3"/>
    <property type="match status" value="1"/>
</dbReference>
<evidence type="ECO:0000256" key="2">
    <source>
        <dbReference type="PROSITE-ProRule" id="PRU00591"/>
    </source>
</evidence>
<comment type="caution">
    <text evidence="4">The sequence shown here is derived from an EMBL/GenBank/DDBJ whole genome shotgun (WGS) entry which is preliminary data.</text>
</comment>
<dbReference type="PROSITE" id="PS51170">
    <property type="entry name" value="CW"/>
    <property type="match status" value="3"/>
</dbReference>
<organism evidence="4 5">
    <name type="scientific">[Clostridium] clostridioforme 90A8</name>
    <dbReference type="NCBI Taxonomy" id="999408"/>
    <lineage>
        <taxon>Bacteria</taxon>
        <taxon>Bacillati</taxon>
        <taxon>Bacillota</taxon>
        <taxon>Clostridia</taxon>
        <taxon>Lachnospirales</taxon>
        <taxon>Lachnospiraceae</taxon>
        <taxon>Enterocloster</taxon>
    </lineage>
</organism>
<dbReference type="Gene3D" id="2.60.120.1060">
    <property type="entry name" value="NPCBM/NEW2 domain"/>
    <property type="match status" value="1"/>
</dbReference>
<dbReference type="GeneID" id="57961852"/>
<name>A0A0E2H2A0_9FIRM</name>
<dbReference type="Gene3D" id="2.10.270.10">
    <property type="entry name" value="Cholin Binding"/>
    <property type="match status" value="1"/>
</dbReference>
<evidence type="ECO:0000313" key="5">
    <source>
        <dbReference type="Proteomes" id="UP000013085"/>
    </source>
</evidence>
<dbReference type="InterPro" id="IPR018337">
    <property type="entry name" value="Cell_wall/Cho-bd_repeat"/>
</dbReference>
<dbReference type="AlphaFoldDB" id="A0A0E2H2A0"/>
<evidence type="ECO:0000256" key="1">
    <source>
        <dbReference type="ARBA" id="ARBA00022737"/>
    </source>
</evidence>
<protein>
    <submittedName>
        <fullName evidence="4">Glucan-binding protein</fullName>
    </submittedName>
</protein>
<gene>
    <name evidence="4" type="ORF">HMPREF1090_05482</name>
</gene>
<reference evidence="4 5" key="1">
    <citation type="submission" date="2013-01" db="EMBL/GenBank/DDBJ databases">
        <title>The Genome Sequence of Clostridium clostridioforme 90A8.</title>
        <authorList>
            <consortium name="The Broad Institute Genome Sequencing Platform"/>
            <person name="Earl A."/>
            <person name="Ward D."/>
            <person name="Feldgarden M."/>
            <person name="Gevers D."/>
            <person name="Courvalin P."/>
            <person name="Lambert T."/>
            <person name="Walker B."/>
            <person name="Young S.K."/>
            <person name="Zeng Q."/>
            <person name="Gargeya S."/>
            <person name="Fitzgerald M."/>
            <person name="Haas B."/>
            <person name="Abouelleil A."/>
            <person name="Alvarado L."/>
            <person name="Arachchi H.M."/>
            <person name="Berlin A.M."/>
            <person name="Chapman S.B."/>
            <person name="Dewar J."/>
            <person name="Goldberg J."/>
            <person name="Griggs A."/>
            <person name="Gujja S."/>
            <person name="Hansen M."/>
            <person name="Howarth C."/>
            <person name="Imamovic A."/>
            <person name="Larimer J."/>
            <person name="McCowan C."/>
            <person name="Murphy C."/>
            <person name="Neiman D."/>
            <person name="Pearson M."/>
            <person name="Priest M."/>
            <person name="Roberts A."/>
            <person name="Saif S."/>
            <person name="Shea T."/>
            <person name="Sisk P."/>
            <person name="Sykes S."/>
            <person name="Wortman J."/>
            <person name="Nusbaum C."/>
            <person name="Birren B."/>
        </authorList>
    </citation>
    <scope>NUCLEOTIDE SEQUENCE [LARGE SCALE GENOMIC DNA]</scope>
    <source>
        <strain evidence="4 5">90A8</strain>
    </source>
</reference>
<accession>A0A0E2H2A0</accession>
<keyword evidence="3" id="KW-0732">Signal</keyword>
<dbReference type="InterPro" id="IPR038637">
    <property type="entry name" value="NPCBM_sf"/>
</dbReference>
<proteinExistence type="predicted"/>
<evidence type="ECO:0000256" key="3">
    <source>
        <dbReference type="SAM" id="SignalP"/>
    </source>
</evidence>
<dbReference type="RefSeq" id="WP_002587520.1">
    <property type="nucleotide sequence ID" value="NZ_KB850997.1"/>
</dbReference>
<dbReference type="SUPFAM" id="SSF69360">
    <property type="entry name" value="Cell wall binding repeat"/>
    <property type="match status" value="1"/>
</dbReference>
<keyword evidence="1" id="KW-0677">Repeat</keyword>
<dbReference type="EMBL" id="AGYR01000076">
    <property type="protein sequence ID" value="ENZ06504.1"/>
    <property type="molecule type" value="Genomic_DNA"/>
</dbReference>
<evidence type="ECO:0000313" key="4">
    <source>
        <dbReference type="EMBL" id="ENZ06504.1"/>
    </source>
</evidence>
<feature type="signal peptide" evidence="3">
    <location>
        <begin position="1"/>
        <end position="24"/>
    </location>
</feature>
<dbReference type="PATRIC" id="fig|999408.3.peg.5888"/>
<sequence length="271" mass="30411">MKRRLAVILAAVALSVVMSVPAYAGTWKYVNDQWKYQRGANKFAYKEWIQDNGNWYYMDNNGVMTTGWQQIDGQWYYMDQAGVMQRGWFKDNDKWYFLLPNGAMATNTVIDGRQIGADGIWIAAEGEVEPANITDLSTPYLVQNLLDGLSTKGYNIITSGKTSTGERWNNAIRLKGKGSYVKYAANGQYRLLSGVIAPSSQFSSGIMAKVTVYGDNDTVLYTSQDIHYNEKLIHFGVDVTGQNAIRVEVSLVTDNEWDAPIILMDGLSLYK</sequence>